<dbReference type="EMBL" id="JADFTS010000005">
    <property type="protein sequence ID" value="KAF9606569.1"/>
    <property type="molecule type" value="Genomic_DNA"/>
</dbReference>
<dbReference type="InterPro" id="IPR001736">
    <property type="entry name" value="PLipase_D/transphosphatidylase"/>
</dbReference>
<accession>A0A835HWN0</accession>
<feature type="non-terminal residue" evidence="9">
    <location>
        <position position="1"/>
    </location>
</feature>
<comment type="caution">
    <text evidence="9">The sequence shown here is derived from an EMBL/GenBank/DDBJ whole genome shotgun (WGS) entry which is preliminary data.</text>
</comment>
<keyword evidence="7" id="KW-0812">Transmembrane</keyword>
<comment type="catalytic activity">
    <reaction evidence="1">
        <text>a 1,2-diacyl-sn-glycero-3-phosphocholine + H2O = a 1,2-diacyl-sn-glycero-3-phosphate + choline + H(+)</text>
        <dbReference type="Rhea" id="RHEA:14445"/>
        <dbReference type="ChEBI" id="CHEBI:15354"/>
        <dbReference type="ChEBI" id="CHEBI:15377"/>
        <dbReference type="ChEBI" id="CHEBI:15378"/>
        <dbReference type="ChEBI" id="CHEBI:57643"/>
        <dbReference type="ChEBI" id="CHEBI:58608"/>
        <dbReference type="EC" id="3.1.4.4"/>
    </reaction>
</comment>
<evidence type="ECO:0000256" key="1">
    <source>
        <dbReference type="ARBA" id="ARBA00000798"/>
    </source>
</evidence>
<keyword evidence="4" id="KW-0378">Hydrolase</keyword>
<organism evidence="9 10">
    <name type="scientific">Coptis chinensis</name>
    <dbReference type="NCBI Taxonomy" id="261450"/>
    <lineage>
        <taxon>Eukaryota</taxon>
        <taxon>Viridiplantae</taxon>
        <taxon>Streptophyta</taxon>
        <taxon>Embryophyta</taxon>
        <taxon>Tracheophyta</taxon>
        <taxon>Spermatophyta</taxon>
        <taxon>Magnoliopsida</taxon>
        <taxon>Ranunculales</taxon>
        <taxon>Ranunculaceae</taxon>
        <taxon>Coptidoideae</taxon>
        <taxon>Coptis</taxon>
    </lineage>
</organism>
<evidence type="ECO:0000313" key="9">
    <source>
        <dbReference type="EMBL" id="KAF9606569.1"/>
    </source>
</evidence>
<evidence type="ECO:0000259" key="8">
    <source>
        <dbReference type="PROSITE" id="PS50035"/>
    </source>
</evidence>
<dbReference type="Proteomes" id="UP000631114">
    <property type="component" value="Unassembled WGS sequence"/>
</dbReference>
<evidence type="ECO:0000256" key="3">
    <source>
        <dbReference type="ARBA" id="ARBA00022737"/>
    </source>
</evidence>
<feature type="transmembrane region" description="Helical" evidence="7">
    <location>
        <begin position="122"/>
        <end position="143"/>
    </location>
</feature>
<dbReference type="PANTHER" id="PTHR18896">
    <property type="entry name" value="PHOSPHOLIPASE D"/>
    <property type="match status" value="1"/>
</dbReference>
<evidence type="ECO:0000256" key="7">
    <source>
        <dbReference type="SAM" id="Phobius"/>
    </source>
</evidence>
<dbReference type="GO" id="GO:0004630">
    <property type="term" value="F:phospholipase D activity"/>
    <property type="evidence" value="ECO:0007669"/>
    <property type="project" value="UniProtKB-EC"/>
</dbReference>
<sequence>REENDWFPNGMPIRLQYPLLMGLVVFSSAVSCGNRNVKLKGRTSSKVRDWVAAINDAGLRSPEGWCHPHRFGSFAPPRGLTEDGSEAQWFADGQAAFGAIASAIEIAKSEKSFKCLNVHCRYSLLIGGCVLNCIYDVLLMHMASRLDALMEAKAKQGFREQKRSQFCFVFPRTFLCGCIYILLYKEVAIALKINSVYSKRRLLSIHENVKVLRYPDHFSTGVYLWSHHEKLVIVDYRVGFIGGLDLCFRWYNTPSQR</sequence>
<dbReference type="SUPFAM" id="SSF56024">
    <property type="entry name" value="Phospholipase D/nuclease"/>
    <property type="match status" value="1"/>
</dbReference>
<evidence type="ECO:0000256" key="2">
    <source>
        <dbReference type="ARBA" id="ARBA00012027"/>
    </source>
</evidence>
<dbReference type="SMART" id="SM00155">
    <property type="entry name" value="PLDc"/>
    <property type="match status" value="1"/>
</dbReference>
<feature type="transmembrane region" description="Helical" evidence="7">
    <location>
        <begin position="163"/>
        <end position="183"/>
    </location>
</feature>
<protein>
    <recommendedName>
        <fullName evidence="2">phospholipase D</fullName>
        <ecNumber evidence="2">3.1.4.4</ecNumber>
    </recommendedName>
</protein>
<evidence type="ECO:0000256" key="4">
    <source>
        <dbReference type="ARBA" id="ARBA00022801"/>
    </source>
</evidence>
<dbReference type="AlphaFoldDB" id="A0A835HWN0"/>
<keyword evidence="6" id="KW-0443">Lipid metabolism</keyword>
<dbReference type="Gene3D" id="3.30.870.10">
    <property type="entry name" value="Endonuclease Chain A"/>
    <property type="match status" value="1"/>
</dbReference>
<dbReference type="GO" id="GO:0005886">
    <property type="term" value="C:plasma membrane"/>
    <property type="evidence" value="ECO:0007669"/>
    <property type="project" value="TreeGrafter"/>
</dbReference>
<keyword evidence="5" id="KW-0442">Lipid degradation</keyword>
<dbReference type="GO" id="GO:0009395">
    <property type="term" value="P:phospholipid catabolic process"/>
    <property type="evidence" value="ECO:0007669"/>
    <property type="project" value="TreeGrafter"/>
</dbReference>
<keyword evidence="7" id="KW-0472">Membrane</keyword>
<dbReference type="PANTHER" id="PTHR18896:SF76">
    <property type="entry name" value="PHOSPHOLIPASE"/>
    <property type="match status" value="1"/>
</dbReference>
<dbReference type="InterPro" id="IPR015679">
    <property type="entry name" value="PLipase_D_fam"/>
</dbReference>
<proteinExistence type="predicted"/>
<evidence type="ECO:0000256" key="6">
    <source>
        <dbReference type="ARBA" id="ARBA00023098"/>
    </source>
</evidence>
<feature type="domain" description="PLD phosphodiesterase" evidence="8">
    <location>
        <begin position="223"/>
        <end position="250"/>
    </location>
</feature>
<feature type="transmembrane region" description="Helical" evidence="7">
    <location>
        <begin position="15"/>
        <end position="33"/>
    </location>
</feature>
<name>A0A835HWN0_9MAGN</name>
<dbReference type="PROSITE" id="PS50035">
    <property type="entry name" value="PLD"/>
    <property type="match status" value="1"/>
</dbReference>
<dbReference type="EC" id="3.1.4.4" evidence="2"/>
<dbReference type="Pfam" id="PF00614">
    <property type="entry name" value="PLDc"/>
    <property type="match status" value="1"/>
</dbReference>
<keyword evidence="3" id="KW-0677">Repeat</keyword>
<keyword evidence="7" id="KW-1133">Transmembrane helix</keyword>
<gene>
    <name evidence="9" type="ORF">IFM89_026761</name>
</gene>
<reference evidence="9 10" key="1">
    <citation type="submission" date="2020-10" db="EMBL/GenBank/DDBJ databases">
        <title>The Coptis chinensis genome and diversification of protoberbering-type alkaloids.</title>
        <authorList>
            <person name="Wang B."/>
            <person name="Shu S."/>
            <person name="Song C."/>
            <person name="Liu Y."/>
        </authorList>
    </citation>
    <scope>NUCLEOTIDE SEQUENCE [LARGE SCALE GENOMIC DNA]</scope>
    <source>
        <strain evidence="9">HL-2020</strain>
        <tissue evidence="9">Leaf</tissue>
    </source>
</reference>
<keyword evidence="10" id="KW-1185">Reference proteome</keyword>
<evidence type="ECO:0000313" key="10">
    <source>
        <dbReference type="Proteomes" id="UP000631114"/>
    </source>
</evidence>
<dbReference type="OrthoDB" id="14911at2759"/>
<evidence type="ECO:0000256" key="5">
    <source>
        <dbReference type="ARBA" id="ARBA00022963"/>
    </source>
</evidence>